<proteinExistence type="inferred from homology"/>
<dbReference type="InterPro" id="IPR036852">
    <property type="entry name" value="Peptidase_S8/S53_dom_sf"/>
</dbReference>
<dbReference type="GO" id="GO:0006508">
    <property type="term" value="P:proteolysis"/>
    <property type="evidence" value="ECO:0007669"/>
    <property type="project" value="InterPro"/>
</dbReference>
<feature type="non-terminal residue" evidence="3">
    <location>
        <position position="109"/>
    </location>
</feature>
<dbReference type="EMBL" id="BARS01013959">
    <property type="protein sequence ID" value="GAF88566.1"/>
    <property type="molecule type" value="Genomic_DNA"/>
</dbReference>
<dbReference type="InterPro" id="IPR000209">
    <property type="entry name" value="Peptidase_S8/S53_dom"/>
</dbReference>
<comment type="similarity">
    <text evidence="1">Belongs to the peptidase S8 family.</text>
</comment>
<gene>
    <name evidence="3" type="ORF">S01H1_23880</name>
</gene>
<comment type="caution">
    <text evidence="3">The sequence shown here is derived from an EMBL/GenBank/DDBJ whole genome shotgun (WGS) entry which is preliminary data.</text>
</comment>
<evidence type="ECO:0000259" key="2">
    <source>
        <dbReference type="Pfam" id="PF00082"/>
    </source>
</evidence>
<accession>X0TMS5</accession>
<sequence length="109" mass="11560">THTDLAANIWTNPGEIAGNRIDDDGNGFIDDVHGYDFVNNDGDPMDDHSHGTHVAGTIAAAGDNGQGVVGVNWSSSIMALKFLSGRGWGYISDAVRAVNYATMMRTTYG</sequence>
<dbReference type="PANTHER" id="PTHR43399">
    <property type="entry name" value="SUBTILISIN-RELATED"/>
    <property type="match status" value="1"/>
</dbReference>
<evidence type="ECO:0000313" key="3">
    <source>
        <dbReference type="EMBL" id="GAF88566.1"/>
    </source>
</evidence>
<evidence type="ECO:0000256" key="1">
    <source>
        <dbReference type="ARBA" id="ARBA00011073"/>
    </source>
</evidence>
<dbReference type="PANTHER" id="PTHR43399:SF4">
    <property type="entry name" value="CELL WALL-ASSOCIATED PROTEASE"/>
    <property type="match status" value="1"/>
</dbReference>
<dbReference type="Gene3D" id="3.40.50.200">
    <property type="entry name" value="Peptidase S8/S53 domain"/>
    <property type="match status" value="1"/>
</dbReference>
<name>X0TMS5_9ZZZZ</name>
<protein>
    <recommendedName>
        <fullName evidence="2">Peptidase S8/S53 domain-containing protein</fullName>
    </recommendedName>
</protein>
<dbReference type="Pfam" id="PF00082">
    <property type="entry name" value="Peptidase_S8"/>
    <property type="match status" value="1"/>
</dbReference>
<dbReference type="PROSITE" id="PS51892">
    <property type="entry name" value="SUBTILASE"/>
    <property type="match status" value="1"/>
</dbReference>
<dbReference type="InterPro" id="IPR022398">
    <property type="entry name" value="Peptidase_S8_His-AS"/>
</dbReference>
<feature type="non-terminal residue" evidence="3">
    <location>
        <position position="1"/>
    </location>
</feature>
<dbReference type="AlphaFoldDB" id="X0TMS5"/>
<dbReference type="PROSITE" id="PS00137">
    <property type="entry name" value="SUBTILASE_HIS"/>
    <property type="match status" value="1"/>
</dbReference>
<reference evidence="3" key="1">
    <citation type="journal article" date="2014" name="Front. Microbiol.">
        <title>High frequency of phylogenetically diverse reductive dehalogenase-homologous genes in deep subseafloor sedimentary metagenomes.</title>
        <authorList>
            <person name="Kawai M."/>
            <person name="Futagami T."/>
            <person name="Toyoda A."/>
            <person name="Takaki Y."/>
            <person name="Nishi S."/>
            <person name="Hori S."/>
            <person name="Arai W."/>
            <person name="Tsubouchi T."/>
            <person name="Morono Y."/>
            <person name="Uchiyama I."/>
            <person name="Ito T."/>
            <person name="Fujiyama A."/>
            <person name="Inagaki F."/>
            <person name="Takami H."/>
        </authorList>
    </citation>
    <scope>NUCLEOTIDE SEQUENCE</scope>
    <source>
        <strain evidence="3">Expedition CK06-06</strain>
    </source>
</reference>
<dbReference type="SUPFAM" id="SSF52743">
    <property type="entry name" value="Subtilisin-like"/>
    <property type="match status" value="1"/>
</dbReference>
<dbReference type="InterPro" id="IPR051048">
    <property type="entry name" value="Peptidase_S8/S53_subtilisin"/>
</dbReference>
<dbReference type="GO" id="GO:0004252">
    <property type="term" value="F:serine-type endopeptidase activity"/>
    <property type="evidence" value="ECO:0007669"/>
    <property type="project" value="InterPro"/>
</dbReference>
<organism evidence="3">
    <name type="scientific">marine sediment metagenome</name>
    <dbReference type="NCBI Taxonomy" id="412755"/>
    <lineage>
        <taxon>unclassified sequences</taxon>
        <taxon>metagenomes</taxon>
        <taxon>ecological metagenomes</taxon>
    </lineage>
</organism>
<feature type="domain" description="Peptidase S8/S53" evidence="2">
    <location>
        <begin position="1"/>
        <end position="102"/>
    </location>
</feature>